<name>A0A151TZI6_CAJCA</name>
<organism evidence="2 3">
    <name type="scientific">Cajanus cajan</name>
    <name type="common">Pigeon pea</name>
    <name type="synonym">Cajanus indicus</name>
    <dbReference type="NCBI Taxonomy" id="3821"/>
    <lineage>
        <taxon>Eukaryota</taxon>
        <taxon>Viridiplantae</taxon>
        <taxon>Streptophyta</taxon>
        <taxon>Embryophyta</taxon>
        <taxon>Tracheophyta</taxon>
        <taxon>Spermatophyta</taxon>
        <taxon>Magnoliopsida</taxon>
        <taxon>eudicotyledons</taxon>
        <taxon>Gunneridae</taxon>
        <taxon>Pentapetalae</taxon>
        <taxon>rosids</taxon>
        <taxon>fabids</taxon>
        <taxon>Fabales</taxon>
        <taxon>Fabaceae</taxon>
        <taxon>Papilionoideae</taxon>
        <taxon>50 kb inversion clade</taxon>
        <taxon>NPAAA clade</taxon>
        <taxon>indigoferoid/millettioid clade</taxon>
        <taxon>Phaseoleae</taxon>
        <taxon>Cajanus</taxon>
    </lineage>
</organism>
<reference evidence="2 3" key="1">
    <citation type="journal article" date="2012" name="Nat. Biotechnol.">
        <title>Draft genome sequence of pigeonpea (Cajanus cajan), an orphan legume crop of resource-poor farmers.</title>
        <authorList>
            <person name="Varshney R.K."/>
            <person name="Chen W."/>
            <person name="Li Y."/>
            <person name="Bharti A.K."/>
            <person name="Saxena R.K."/>
            <person name="Schlueter J.A."/>
            <person name="Donoghue M.T."/>
            <person name="Azam S."/>
            <person name="Fan G."/>
            <person name="Whaley A.M."/>
            <person name="Farmer A.D."/>
            <person name="Sheridan J."/>
            <person name="Iwata A."/>
            <person name="Tuteja R."/>
            <person name="Penmetsa R.V."/>
            <person name="Wu W."/>
            <person name="Upadhyaya H.D."/>
            <person name="Yang S.P."/>
            <person name="Shah T."/>
            <person name="Saxena K.B."/>
            <person name="Michael T."/>
            <person name="McCombie W.R."/>
            <person name="Yang B."/>
            <person name="Zhang G."/>
            <person name="Yang H."/>
            <person name="Wang J."/>
            <person name="Spillane C."/>
            <person name="Cook D.R."/>
            <person name="May G.D."/>
            <person name="Xu X."/>
            <person name="Jackson S.A."/>
        </authorList>
    </citation>
    <scope>NUCLEOTIDE SEQUENCE [LARGE SCALE GENOMIC DNA]</scope>
    <source>
        <strain evidence="3">cv. Asha</strain>
    </source>
</reference>
<dbReference type="AlphaFoldDB" id="A0A151TZI6"/>
<dbReference type="Gramene" id="C.cajan_04899.t">
    <property type="protein sequence ID" value="C.cajan_04899.t.cds1"/>
    <property type="gene ID" value="C.cajan_04899"/>
</dbReference>
<protein>
    <recommendedName>
        <fullName evidence="1">Reverse transcriptase Ty1/copia-type domain-containing protein</fullName>
    </recommendedName>
</protein>
<feature type="domain" description="Reverse transcriptase Ty1/copia-type" evidence="1">
    <location>
        <begin position="52"/>
        <end position="95"/>
    </location>
</feature>
<dbReference type="Pfam" id="PF07727">
    <property type="entry name" value="RVT_2"/>
    <property type="match status" value="1"/>
</dbReference>
<gene>
    <name evidence="2" type="ORF">KK1_005020</name>
</gene>
<dbReference type="STRING" id="3821.A0A151TZI6"/>
<proteinExistence type="predicted"/>
<dbReference type="Proteomes" id="UP000075243">
    <property type="component" value="Chromosome 2"/>
</dbReference>
<keyword evidence="3" id="KW-1185">Reference proteome</keyword>
<evidence type="ECO:0000313" key="3">
    <source>
        <dbReference type="Proteomes" id="UP000075243"/>
    </source>
</evidence>
<evidence type="ECO:0000259" key="1">
    <source>
        <dbReference type="Pfam" id="PF07727"/>
    </source>
</evidence>
<evidence type="ECO:0000313" key="2">
    <source>
        <dbReference type="EMBL" id="KYP72431.1"/>
    </source>
</evidence>
<sequence length="96" mass="11293">MDDISVRGTRLFSNIYERCNISVCEPVDYEEAKKSPNWMVAMKEELSMIEKNQTWILMEKPQGKKVIGFKWVYRTKLNVYGSINKHKARLVMKGYA</sequence>
<dbReference type="InterPro" id="IPR013103">
    <property type="entry name" value="RVT_2"/>
</dbReference>
<dbReference type="EMBL" id="CM003604">
    <property type="protein sequence ID" value="KYP72431.1"/>
    <property type="molecule type" value="Genomic_DNA"/>
</dbReference>
<accession>A0A151TZI6</accession>